<evidence type="ECO:0000256" key="8">
    <source>
        <dbReference type="SAM" id="MobiDB-lite"/>
    </source>
</evidence>
<dbReference type="InterPro" id="IPR002136">
    <property type="entry name" value="Ribosomal_uL4"/>
</dbReference>
<keyword evidence="3" id="KW-0689">Ribosomal protein</keyword>
<dbReference type="PANTHER" id="PTHR10746">
    <property type="entry name" value="50S RIBOSOMAL PROTEIN L4"/>
    <property type="match status" value="1"/>
</dbReference>
<evidence type="ECO:0000256" key="3">
    <source>
        <dbReference type="ARBA" id="ARBA00022980"/>
    </source>
</evidence>
<dbReference type="GO" id="GO:0003735">
    <property type="term" value="F:structural constituent of ribosome"/>
    <property type="evidence" value="ECO:0007669"/>
    <property type="project" value="InterPro"/>
</dbReference>
<keyword evidence="4" id="KW-0496">Mitochondrion</keyword>
<dbReference type="GO" id="GO:0006412">
    <property type="term" value="P:translation"/>
    <property type="evidence" value="ECO:0007669"/>
    <property type="project" value="InterPro"/>
</dbReference>
<dbReference type="AlphaFoldDB" id="A0A803K9N7"/>
<dbReference type="NCBIfam" id="TIGR03953">
    <property type="entry name" value="rplD_bact"/>
    <property type="match status" value="1"/>
</dbReference>
<dbReference type="FunCoup" id="A0A803K9N7">
    <property type="interactions" value="1642"/>
</dbReference>
<dbReference type="GO" id="GO:1990904">
    <property type="term" value="C:ribonucleoprotein complex"/>
    <property type="evidence" value="ECO:0007669"/>
    <property type="project" value="UniProtKB-KW"/>
</dbReference>
<reference evidence="9" key="1">
    <citation type="journal article" date="2010" name="Science">
        <title>The genome of the Western clawed frog Xenopus tropicalis.</title>
        <authorList>
            <person name="Hellsten U."/>
            <person name="Harland R.M."/>
            <person name="Gilchrist M.J."/>
            <person name="Hendrix D."/>
            <person name="Jurka J."/>
            <person name="Kapitonov V."/>
            <person name="Ovcharenko I."/>
            <person name="Putnam N.H."/>
            <person name="Shu S."/>
            <person name="Taher L."/>
            <person name="Blitz I.L."/>
            <person name="Blumberg B."/>
            <person name="Dichmann D.S."/>
            <person name="Dubchak I."/>
            <person name="Amaya E."/>
            <person name="Detter J.C."/>
            <person name="Fletcher R."/>
            <person name="Gerhard D.S."/>
            <person name="Goodstein D."/>
            <person name="Graves T."/>
            <person name="Grigoriev I.V."/>
            <person name="Grimwood J."/>
            <person name="Kawashima T."/>
            <person name="Lindquist E."/>
            <person name="Lucas S.M."/>
            <person name="Mead P.E."/>
            <person name="Mitros T."/>
            <person name="Ogino H."/>
            <person name="Ohta Y."/>
            <person name="Poliakov A.V."/>
            <person name="Pollet N."/>
            <person name="Robert J."/>
            <person name="Salamov A."/>
            <person name="Sater A.K."/>
            <person name="Schmutz J."/>
            <person name="Terry A."/>
            <person name="Vize P.D."/>
            <person name="Warren W.C."/>
            <person name="Wells D."/>
            <person name="Wills A."/>
            <person name="Wilson R.K."/>
            <person name="Zimmerman L.B."/>
            <person name="Zorn A.M."/>
            <person name="Grainger R."/>
            <person name="Grammer T."/>
            <person name="Khokha M.K."/>
            <person name="Richardson P.M."/>
            <person name="Rokhsar D.S."/>
        </authorList>
    </citation>
    <scope>NUCLEOTIDE SEQUENCE [LARGE SCALE GENOMIC DNA]</scope>
    <source>
        <strain evidence="9">Nigerian</strain>
    </source>
</reference>
<dbReference type="Ensembl" id="ENSXETT00000107179">
    <property type="protein sequence ID" value="ENSXETP00000117054"/>
    <property type="gene ID" value="ENSXETG00000022060"/>
</dbReference>
<dbReference type="Bgee" id="ENSXETG00000022060">
    <property type="expression patterns" value="Expressed in skeletal muscle tissue and 12 other cell types or tissues"/>
</dbReference>
<evidence type="ECO:0000256" key="7">
    <source>
        <dbReference type="ARBA" id="ARBA00082711"/>
    </source>
</evidence>
<evidence type="ECO:0000256" key="1">
    <source>
        <dbReference type="ARBA" id="ARBA00004173"/>
    </source>
</evidence>
<evidence type="ECO:0000256" key="4">
    <source>
        <dbReference type="ARBA" id="ARBA00023128"/>
    </source>
</evidence>
<accession>A0A803K9N7</accession>
<protein>
    <recommendedName>
        <fullName evidence="6">Large ribosomal subunit protein uL4m</fullName>
    </recommendedName>
    <alternativeName>
        <fullName evidence="7">39S ribosomal protein L4, mitochondrial</fullName>
    </alternativeName>
</protein>
<keyword evidence="5" id="KW-0687">Ribonucleoprotein</keyword>
<feature type="region of interest" description="Disordered" evidence="8">
    <location>
        <begin position="156"/>
        <end position="191"/>
    </location>
</feature>
<dbReference type="HAMAP" id="MF_01328_B">
    <property type="entry name" value="Ribosomal_uL4_B"/>
    <property type="match status" value="1"/>
</dbReference>
<dbReference type="Xenbase" id="XB-GENE-1001754">
    <property type="gene designation" value="mrpl4"/>
</dbReference>
<evidence type="ECO:0000256" key="2">
    <source>
        <dbReference type="ARBA" id="ARBA00010528"/>
    </source>
</evidence>
<dbReference type="GeneTree" id="ENSGT00390000014512"/>
<dbReference type="GO" id="GO:0005743">
    <property type="term" value="C:mitochondrial inner membrane"/>
    <property type="evidence" value="ECO:0007669"/>
    <property type="project" value="UniProtKB-ARBA"/>
</dbReference>
<reference evidence="9" key="2">
    <citation type="submission" date="2021-03" db="UniProtKB">
        <authorList>
            <consortium name="Ensembl"/>
        </authorList>
    </citation>
    <scope>IDENTIFICATION</scope>
</reference>
<dbReference type="InterPro" id="IPR013005">
    <property type="entry name" value="Ribosomal_uL4-like"/>
</dbReference>
<dbReference type="Gene3D" id="3.40.1370.10">
    <property type="match status" value="1"/>
</dbReference>
<dbReference type="Pfam" id="PF00573">
    <property type="entry name" value="Ribosomal_L4"/>
    <property type="match status" value="1"/>
</dbReference>
<dbReference type="FunFam" id="3.40.1370.10:FF:000005">
    <property type="entry name" value="39S ribosomal protein L4, mitochondrial"/>
    <property type="match status" value="1"/>
</dbReference>
<dbReference type="GO" id="GO:0005840">
    <property type="term" value="C:ribosome"/>
    <property type="evidence" value="ECO:0007669"/>
    <property type="project" value="UniProtKB-KW"/>
</dbReference>
<organism evidence="9">
    <name type="scientific">Xenopus tropicalis</name>
    <name type="common">Western clawed frog</name>
    <name type="synonym">Silurana tropicalis</name>
    <dbReference type="NCBI Taxonomy" id="8364"/>
    <lineage>
        <taxon>Eukaryota</taxon>
        <taxon>Metazoa</taxon>
        <taxon>Chordata</taxon>
        <taxon>Craniata</taxon>
        <taxon>Vertebrata</taxon>
        <taxon>Euteleostomi</taxon>
        <taxon>Amphibia</taxon>
        <taxon>Batrachia</taxon>
        <taxon>Anura</taxon>
        <taxon>Pipoidea</taxon>
        <taxon>Pipidae</taxon>
        <taxon>Xenopodinae</taxon>
        <taxon>Xenopus</taxon>
        <taxon>Silurana</taxon>
    </lineage>
</organism>
<dbReference type="SUPFAM" id="SSF52166">
    <property type="entry name" value="Ribosomal protein L4"/>
    <property type="match status" value="1"/>
</dbReference>
<dbReference type="InterPro" id="IPR023574">
    <property type="entry name" value="Ribosomal_uL4_dom_sf"/>
</dbReference>
<evidence type="ECO:0000256" key="5">
    <source>
        <dbReference type="ARBA" id="ARBA00023274"/>
    </source>
</evidence>
<dbReference type="PANTHER" id="PTHR10746:SF6">
    <property type="entry name" value="LARGE RIBOSOMAL SUBUNIT PROTEIN UL4M"/>
    <property type="match status" value="1"/>
</dbReference>
<comment type="subcellular location">
    <subcellularLocation>
        <location evidence="1">Mitochondrion</location>
    </subcellularLocation>
</comment>
<sequence>YRGIPASDWAARVPGKTRWAPVAPSGPDPIHPRVLPLSAAPSPDTLQLLSTLSSESALPSNLILPPGLKDGPSKTQRPPVDVSQPVIRPCRVPVPSHLSPKPVWLESLRHPDDQPLGLVHLHPDVFTVPPRIDILHQVVTWQRNFKRISHAKVKTRAEVRGGGKKPRQQKGSGRARQGSIRSPLWRGGGVAHGPRGPTSYYYMMPMKMRVQGLKIALTAKLAQDDLHVIDSLEISTPDPQYLVDLIKHRQWGESVLIVDVNENLPENIFNATVNLKKINVIPAIGLSVFGMLKHDTVILTAGAVDFLEEKLLWHDSRYTALYPFRLPYSDFP</sequence>
<comment type="similarity">
    <text evidence="2">Belongs to the universal ribosomal protein uL4 family.</text>
</comment>
<evidence type="ECO:0000256" key="6">
    <source>
        <dbReference type="ARBA" id="ARBA00040565"/>
    </source>
</evidence>
<proteinExistence type="inferred from homology"/>
<dbReference type="InParanoid" id="A0A803K9N7"/>
<evidence type="ECO:0000313" key="9">
    <source>
        <dbReference type="Ensembl" id="ENSXETP00000117054"/>
    </source>
</evidence>
<gene>
    <name evidence="9" type="primary">mrpl4</name>
</gene>
<name>A0A803K9N7_XENTR</name>